<dbReference type="EnsemblPlants" id="OB06G26870.1">
    <property type="protein sequence ID" value="OB06G26870.1"/>
    <property type="gene ID" value="OB06G26870"/>
</dbReference>
<reference evidence="3" key="1">
    <citation type="journal article" date="2013" name="Nat. Commun.">
        <title>Whole-genome sequencing of Oryza brachyantha reveals mechanisms underlying Oryza genome evolution.</title>
        <authorList>
            <person name="Chen J."/>
            <person name="Huang Q."/>
            <person name="Gao D."/>
            <person name="Wang J."/>
            <person name="Lang Y."/>
            <person name="Liu T."/>
            <person name="Li B."/>
            <person name="Bai Z."/>
            <person name="Luis Goicoechea J."/>
            <person name="Liang C."/>
            <person name="Chen C."/>
            <person name="Zhang W."/>
            <person name="Sun S."/>
            <person name="Liao Y."/>
            <person name="Zhang X."/>
            <person name="Yang L."/>
            <person name="Song C."/>
            <person name="Wang M."/>
            <person name="Shi J."/>
            <person name="Liu G."/>
            <person name="Liu J."/>
            <person name="Zhou H."/>
            <person name="Zhou W."/>
            <person name="Yu Q."/>
            <person name="An N."/>
            <person name="Chen Y."/>
            <person name="Cai Q."/>
            <person name="Wang B."/>
            <person name="Liu B."/>
            <person name="Min J."/>
            <person name="Huang Y."/>
            <person name="Wu H."/>
            <person name="Li Z."/>
            <person name="Zhang Y."/>
            <person name="Yin Y."/>
            <person name="Song W."/>
            <person name="Jiang J."/>
            <person name="Jackson S.A."/>
            <person name="Wing R.A."/>
            <person name="Wang J."/>
            <person name="Chen M."/>
        </authorList>
    </citation>
    <scope>NUCLEOTIDE SEQUENCE [LARGE SCALE GENOMIC DNA]</scope>
    <source>
        <strain evidence="3">cv. IRGC 101232</strain>
    </source>
</reference>
<organism evidence="3">
    <name type="scientific">Oryza brachyantha</name>
    <name type="common">malo sina</name>
    <dbReference type="NCBI Taxonomy" id="4533"/>
    <lineage>
        <taxon>Eukaryota</taxon>
        <taxon>Viridiplantae</taxon>
        <taxon>Streptophyta</taxon>
        <taxon>Embryophyta</taxon>
        <taxon>Tracheophyta</taxon>
        <taxon>Spermatophyta</taxon>
        <taxon>Magnoliopsida</taxon>
        <taxon>Liliopsida</taxon>
        <taxon>Poales</taxon>
        <taxon>Poaceae</taxon>
        <taxon>BOP clade</taxon>
        <taxon>Oryzoideae</taxon>
        <taxon>Oryzeae</taxon>
        <taxon>Oryzinae</taxon>
        <taxon>Oryza</taxon>
    </lineage>
</organism>
<reference evidence="3" key="2">
    <citation type="submission" date="2013-04" db="UniProtKB">
        <authorList>
            <consortium name="EnsemblPlants"/>
        </authorList>
    </citation>
    <scope>IDENTIFICATION</scope>
</reference>
<name>J3MF93_ORYBR</name>
<evidence type="ECO:0000313" key="4">
    <source>
        <dbReference type="Proteomes" id="UP000006038"/>
    </source>
</evidence>
<proteinExistence type="predicted"/>
<feature type="region of interest" description="Disordered" evidence="1">
    <location>
        <begin position="1"/>
        <end position="21"/>
    </location>
</feature>
<sequence length="85" mass="9736">MHSRAGDSKAVATPPVPQTGHDYNRVKPDTFFLSCFFFFSSGIFAPVLLLRRRLLRLRFVHFARPIDRLSKRESDFPNVNQLATG</sequence>
<protein>
    <submittedName>
        <fullName evidence="3">Uncharacterized protein</fullName>
    </submittedName>
</protein>
<dbReference type="HOGENOM" id="CLU_2516267_0_0_1"/>
<keyword evidence="2" id="KW-0812">Transmembrane</keyword>
<keyword evidence="2" id="KW-1133">Transmembrane helix</keyword>
<feature type="transmembrane region" description="Helical" evidence="2">
    <location>
        <begin position="31"/>
        <end position="50"/>
    </location>
</feature>
<evidence type="ECO:0000256" key="1">
    <source>
        <dbReference type="SAM" id="MobiDB-lite"/>
    </source>
</evidence>
<evidence type="ECO:0000256" key="2">
    <source>
        <dbReference type="SAM" id="Phobius"/>
    </source>
</evidence>
<accession>J3MF93</accession>
<keyword evidence="4" id="KW-1185">Reference proteome</keyword>
<dbReference type="Proteomes" id="UP000006038">
    <property type="component" value="Chromosome 6"/>
</dbReference>
<keyword evidence="2" id="KW-0472">Membrane</keyword>
<evidence type="ECO:0000313" key="3">
    <source>
        <dbReference type="EnsemblPlants" id="OB06G26870.1"/>
    </source>
</evidence>
<dbReference type="Gramene" id="OB06G26870.1">
    <property type="protein sequence ID" value="OB06G26870.1"/>
    <property type="gene ID" value="OB06G26870"/>
</dbReference>
<dbReference type="AlphaFoldDB" id="J3MF93"/>